<proteinExistence type="predicted"/>
<dbReference type="Gene3D" id="3.40.50.1820">
    <property type="entry name" value="alpha/beta hydrolase"/>
    <property type="match status" value="1"/>
</dbReference>
<evidence type="ECO:0000313" key="4">
    <source>
        <dbReference type="Proteomes" id="UP001628179"/>
    </source>
</evidence>
<evidence type="ECO:0000259" key="2">
    <source>
        <dbReference type="Pfam" id="PF03959"/>
    </source>
</evidence>
<dbReference type="Pfam" id="PF03959">
    <property type="entry name" value="FSH1"/>
    <property type="match status" value="1"/>
</dbReference>
<dbReference type="SUPFAM" id="SSF53474">
    <property type="entry name" value="alpha/beta-Hydrolases"/>
    <property type="match status" value="1"/>
</dbReference>
<dbReference type="InterPro" id="IPR050593">
    <property type="entry name" value="LovG"/>
</dbReference>
<gene>
    <name evidence="3" type="ORF">MFIFM68171_06734</name>
</gene>
<reference evidence="3 4" key="1">
    <citation type="submission" date="2024-09" db="EMBL/GenBank/DDBJ databases">
        <title>Itraconazole resistance in Madurella fahalii resulting from another homologue of gene encoding cytochrome P450 14-alpha sterol demethylase (CYP51).</title>
        <authorList>
            <person name="Yoshioka I."/>
            <person name="Fahal A.H."/>
            <person name="Kaneko S."/>
            <person name="Yaguchi T."/>
        </authorList>
    </citation>
    <scope>NUCLEOTIDE SEQUENCE [LARGE SCALE GENOMIC DNA]</scope>
    <source>
        <strain evidence="3 4">IFM 68171</strain>
    </source>
</reference>
<sequence length="214" mass="22938">MRFLCLHGLGTNAQIFETQTAALRYELGDSHTYEFVEGTIPTPMAPEFAHVASPTDDFFAYADFDDLTSCVKALNQLENYIASEGPFDGLLAFSQGATISATYLAHAQMRGVAVPFKCAIFFSAGGVFDADLLAKGEVSMLTPESVGEVIRIPTAHIWGLNDSTVNSAAVAAVCAGEKRQVFTHDGAHEIPGVRSPADVKSSVRIMRRVISMAS</sequence>
<dbReference type="EMBL" id="BAAFSV010000003">
    <property type="protein sequence ID" value="GAB1316524.1"/>
    <property type="molecule type" value="Genomic_DNA"/>
</dbReference>
<organism evidence="3 4">
    <name type="scientific">Madurella fahalii</name>
    <dbReference type="NCBI Taxonomy" id="1157608"/>
    <lineage>
        <taxon>Eukaryota</taxon>
        <taxon>Fungi</taxon>
        <taxon>Dikarya</taxon>
        <taxon>Ascomycota</taxon>
        <taxon>Pezizomycotina</taxon>
        <taxon>Sordariomycetes</taxon>
        <taxon>Sordariomycetidae</taxon>
        <taxon>Sordariales</taxon>
        <taxon>Sordariales incertae sedis</taxon>
        <taxon>Madurella</taxon>
    </lineage>
</organism>
<dbReference type="PANTHER" id="PTHR48070">
    <property type="entry name" value="ESTERASE OVCA2"/>
    <property type="match status" value="1"/>
</dbReference>
<name>A0ABQ0GFI0_9PEZI</name>
<feature type="domain" description="Serine hydrolase" evidence="2">
    <location>
        <begin position="2"/>
        <end position="192"/>
    </location>
</feature>
<dbReference type="Proteomes" id="UP001628179">
    <property type="component" value="Unassembled WGS sequence"/>
</dbReference>
<protein>
    <submittedName>
        <fullName evidence="3">Family of serine hydrolases 3</fullName>
    </submittedName>
</protein>
<evidence type="ECO:0000313" key="3">
    <source>
        <dbReference type="EMBL" id="GAB1316524.1"/>
    </source>
</evidence>
<dbReference type="PANTHER" id="PTHR48070:SF6">
    <property type="entry name" value="ESTERASE OVCA2"/>
    <property type="match status" value="1"/>
</dbReference>
<comment type="caution">
    <text evidence="3">The sequence shown here is derived from an EMBL/GenBank/DDBJ whole genome shotgun (WGS) entry which is preliminary data.</text>
</comment>
<accession>A0ABQ0GFI0</accession>
<dbReference type="GO" id="GO:0016787">
    <property type="term" value="F:hydrolase activity"/>
    <property type="evidence" value="ECO:0007669"/>
    <property type="project" value="UniProtKB-KW"/>
</dbReference>
<keyword evidence="1 3" id="KW-0378">Hydrolase</keyword>
<dbReference type="InterPro" id="IPR005645">
    <property type="entry name" value="FSH-like_dom"/>
</dbReference>
<dbReference type="GeneID" id="98177477"/>
<dbReference type="InterPro" id="IPR029058">
    <property type="entry name" value="AB_hydrolase_fold"/>
</dbReference>
<keyword evidence="4" id="KW-1185">Reference proteome</keyword>
<dbReference type="RefSeq" id="XP_070918255.1">
    <property type="nucleotide sequence ID" value="XM_071062154.1"/>
</dbReference>
<evidence type="ECO:0000256" key="1">
    <source>
        <dbReference type="ARBA" id="ARBA00022801"/>
    </source>
</evidence>